<reference evidence="4 5" key="1">
    <citation type="submission" date="2015-05" db="EMBL/GenBank/DDBJ databases">
        <title>Distinctive expansion of gene families associated with plant cell wall degradation and secondary metabolism in the genomes of grapevine trunk pathogens.</title>
        <authorList>
            <person name="Lawrence D.P."/>
            <person name="Travadon R."/>
            <person name="Rolshausen P.E."/>
            <person name="Baumgartner K."/>
        </authorList>
    </citation>
    <scope>NUCLEOTIDE SEQUENCE [LARGE SCALE GENOMIC DNA]</scope>
    <source>
        <strain evidence="4">UCRPC4</strain>
    </source>
</reference>
<dbReference type="InterPro" id="IPR018620">
    <property type="entry name" value="Ubiquitin3-bd_protein_But2_C"/>
</dbReference>
<feature type="chain" id="PRO_5002545179" evidence="1">
    <location>
        <begin position="17"/>
        <end position="323"/>
    </location>
</feature>
<evidence type="ECO:0000313" key="5">
    <source>
        <dbReference type="Proteomes" id="UP000053317"/>
    </source>
</evidence>
<dbReference type="Pfam" id="PF09792">
    <property type="entry name" value="But2"/>
    <property type="match status" value="1"/>
</dbReference>
<protein>
    <submittedName>
        <fullName evidence="4">Putative gpi anchored cell wall protein</fullName>
    </submittedName>
</protein>
<sequence length="323" mass="33254">MKSIATVAALAGAAQAFVARDNTCCFHLTGSGSVGGTVGQLSDGQNRVGGSQSAATYCIDSNGGITDGTGRGCILTPPTTQFQCDQGASPTAGFAIGCDGTLTYNGSSKFYACQTGDNGENIYTTTTDDQTGCTALTLTADSCKSGCPTSTTPSATPSATSKSCPTNLSGNYQYPHLIVPVSSANPDKEYGTSYNGTITPNDISSIFNFDIPSSYSGETCSLIFLFPEQSQLETSSYSYSGDGKVDFSSLSGTATTSTDYANQPSVASDLGTFTVSPGHSYLISTFSCPAGQAVSYKLSSSSTNLNYFQDYNPSPIGLYITSC</sequence>
<evidence type="ECO:0000313" key="4">
    <source>
        <dbReference type="EMBL" id="KKY25165.1"/>
    </source>
</evidence>
<name>A0A0G2H977_PHACM</name>
<comment type="caution">
    <text evidence="4">The sequence shown here is derived from an EMBL/GenBank/DDBJ whole genome shotgun (WGS) entry which is preliminary data.</text>
</comment>
<evidence type="ECO:0000256" key="1">
    <source>
        <dbReference type="SAM" id="SignalP"/>
    </source>
</evidence>
<evidence type="ECO:0000259" key="2">
    <source>
        <dbReference type="Pfam" id="PF09792"/>
    </source>
</evidence>
<dbReference type="EMBL" id="LCWF01000047">
    <property type="protein sequence ID" value="KKY25165.1"/>
    <property type="molecule type" value="Genomic_DNA"/>
</dbReference>
<proteinExistence type="predicted"/>
<keyword evidence="1" id="KW-0732">Signal</keyword>
<evidence type="ECO:0000259" key="3">
    <source>
        <dbReference type="Pfam" id="PF22799"/>
    </source>
</evidence>
<gene>
    <name evidence="4" type="ORF">UCRPC4_g01971</name>
</gene>
<dbReference type="PANTHER" id="PTHR39613:SF1">
    <property type="entry name" value="ANCHORED CELL WALL PROTEIN, PUTATIVE (AFU_ORTHOLOGUE AFUA_4G08960)-RELATED"/>
    <property type="match status" value="1"/>
</dbReference>
<reference evidence="4 5" key="2">
    <citation type="submission" date="2015-05" db="EMBL/GenBank/DDBJ databases">
        <authorList>
            <person name="Morales-Cruz A."/>
            <person name="Amrine K.C."/>
            <person name="Cantu D."/>
        </authorList>
    </citation>
    <scope>NUCLEOTIDE SEQUENCE [LARGE SCALE GENOMIC DNA]</scope>
    <source>
        <strain evidence="4">UCRPC4</strain>
    </source>
</reference>
<organism evidence="4 5">
    <name type="scientific">Phaeomoniella chlamydospora</name>
    <name type="common">Phaeoacremonium chlamydosporum</name>
    <dbReference type="NCBI Taxonomy" id="158046"/>
    <lineage>
        <taxon>Eukaryota</taxon>
        <taxon>Fungi</taxon>
        <taxon>Dikarya</taxon>
        <taxon>Ascomycota</taxon>
        <taxon>Pezizomycotina</taxon>
        <taxon>Eurotiomycetes</taxon>
        <taxon>Chaetothyriomycetidae</taxon>
        <taxon>Phaeomoniellales</taxon>
        <taxon>Phaeomoniellaceae</taxon>
        <taxon>Phaeomoniella</taxon>
    </lineage>
</organism>
<keyword evidence="5" id="KW-1185">Reference proteome</keyword>
<dbReference type="PANTHER" id="PTHR39613">
    <property type="entry name" value="ANCHORED CELL WALL PROTEIN, PUTATIVE (AFU_ORTHOLOGUE AFUA_4G08960)-RELATED"/>
    <property type="match status" value="1"/>
</dbReference>
<feature type="signal peptide" evidence="1">
    <location>
        <begin position="1"/>
        <end position="16"/>
    </location>
</feature>
<dbReference type="OrthoDB" id="4657524at2759"/>
<dbReference type="Pfam" id="PF22799">
    <property type="entry name" value="PIR1-like_C"/>
    <property type="match status" value="1"/>
</dbReference>
<dbReference type="InterPro" id="IPR054508">
    <property type="entry name" value="PIR1-like_C"/>
</dbReference>
<feature type="domain" description="Ubiquitin 3 binding protein But2 C-terminal" evidence="2">
    <location>
        <begin position="173"/>
        <end position="313"/>
    </location>
</feature>
<feature type="domain" description="Cell wall mannoprotein PIR1-like C-terminal" evidence="3">
    <location>
        <begin position="63"/>
        <end position="134"/>
    </location>
</feature>
<accession>A0A0G2H977</accession>
<dbReference type="AlphaFoldDB" id="A0A0G2H977"/>
<dbReference type="Proteomes" id="UP000053317">
    <property type="component" value="Unassembled WGS sequence"/>
</dbReference>